<evidence type="ECO:0000256" key="6">
    <source>
        <dbReference type="ARBA" id="ARBA00022691"/>
    </source>
</evidence>
<dbReference type="GO" id="GO:0031509">
    <property type="term" value="P:subtelomeric heterochromatin formation"/>
    <property type="evidence" value="ECO:0000318"/>
    <property type="project" value="GO_Central"/>
</dbReference>
<dbReference type="Proteomes" id="UP000001940">
    <property type="component" value="Chromosome X"/>
</dbReference>
<comment type="function">
    <text evidence="11">Histone methyltransferase that specifically trimethylates histone H3 to form H3K79me3. This methylation is required for telomere silencing and for the pachytene checkpoint during the meiotic cell cycle by allowing the recruitment of RAD9 to double strand breaks. Nucleosomes are preferred as substrate compared to free histone.</text>
</comment>
<dbReference type="CTD" id="186255"/>
<dbReference type="PANTHER" id="PTHR21451">
    <property type="entry name" value="HISTONE H3 METHYLTRANSFERASE"/>
    <property type="match status" value="1"/>
</dbReference>
<protein>
    <recommendedName>
        <fullName evidence="3 11">Histone-lysine N-methyltransferase, H3 lysine-79 specific</fullName>
        <ecNumber evidence="2 11">2.1.1.360</ecNumber>
    </recommendedName>
    <alternativeName>
        <fullName evidence="9 11">Histone H3-K79 methyltransferase</fullName>
    </alternativeName>
</protein>
<evidence type="ECO:0000256" key="1">
    <source>
        <dbReference type="ARBA" id="ARBA00004123"/>
    </source>
</evidence>
<comment type="similarity">
    <text evidence="11">Belongs to the class I-like SAM-binding methyltransferase superfamily. DOT1 family.</text>
</comment>
<evidence type="ECO:0000313" key="13">
    <source>
        <dbReference type="EMBL" id="CAA91760.2"/>
    </source>
</evidence>
<dbReference type="InterPro" id="IPR029063">
    <property type="entry name" value="SAM-dependent_MTases_sf"/>
</dbReference>
<evidence type="ECO:0000256" key="9">
    <source>
        <dbReference type="ARBA" id="ARBA00029821"/>
    </source>
</evidence>
<dbReference type="GO" id="GO:0031151">
    <property type="term" value="F:histone H3K79 methyltransferase activity"/>
    <property type="evidence" value="ECO:0000318"/>
    <property type="project" value="GO_Central"/>
</dbReference>
<gene>
    <name evidence="13 15" type="primary">dot-1.2</name>
    <name evidence="13" type="ORF">CELE_F54F7.7</name>
    <name evidence="15" type="ORF">F54F7.7</name>
</gene>
<name>Q20794_CAEEL</name>
<dbReference type="InParanoid" id="Q20794"/>
<keyword evidence="7 11" id="KW-0156">Chromatin regulator</keyword>
<feature type="domain" description="DOT1" evidence="12">
    <location>
        <begin position="12"/>
        <end position="315"/>
    </location>
</feature>
<dbReference type="PaxDb" id="6239-F54F7.7"/>
<dbReference type="PIR" id="T22683">
    <property type="entry name" value="T22683"/>
</dbReference>
<dbReference type="GO" id="GO:0032259">
    <property type="term" value="P:methylation"/>
    <property type="evidence" value="ECO:0007669"/>
    <property type="project" value="UniProtKB-KW"/>
</dbReference>
<evidence type="ECO:0000256" key="5">
    <source>
        <dbReference type="ARBA" id="ARBA00022679"/>
    </source>
</evidence>
<dbReference type="RefSeq" id="NP_509981.2">
    <property type="nucleotide sequence ID" value="NM_077580.4"/>
</dbReference>
<sequence length="315" mass="35165">MPSLISLKSIRPFNRDFLFSNTLHIRRTLKELLEVTHKPMLDMVNMDLPTNGVVADERKFEAYIYKLNDRLTQCGMHSRIPPNSSDVTSGGPCPRNLAISLGHIAYRFAIPDANELRHYAAGSSTIYGEINLEQMASFVDELNIGPNDHFMDLGSGVGQLVSFVAAYAQTKKSVGVEIMPNLAQMARANEQFSKSLLRHFGKTVNPTRLVHGSFTSPDIVHEIQNEATVICVNNIKFSAELKLELKMILSKCADGTRIISSESIAPRPRSQNSTSSRVDEFVRISTERPLLLVESNTSWTGNTVPFYLTEIKHNQ</sequence>
<dbReference type="OMA" id="RTCHRIL"/>
<dbReference type="GO" id="GO:0000077">
    <property type="term" value="P:DNA damage checkpoint signaling"/>
    <property type="evidence" value="ECO:0000318"/>
    <property type="project" value="GO_Central"/>
</dbReference>
<dbReference type="HOGENOM" id="CLU_046188_0_0_1"/>
<dbReference type="GO" id="GO:0006281">
    <property type="term" value="P:DNA repair"/>
    <property type="evidence" value="ECO:0000318"/>
    <property type="project" value="GO_Central"/>
</dbReference>
<comment type="subcellular location">
    <subcellularLocation>
        <location evidence="1 11">Nucleus</location>
    </subcellularLocation>
</comment>
<evidence type="ECO:0000256" key="10">
    <source>
        <dbReference type="ARBA" id="ARBA00047770"/>
    </source>
</evidence>
<evidence type="ECO:0000256" key="7">
    <source>
        <dbReference type="ARBA" id="ARBA00022853"/>
    </source>
</evidence>
<dbReference type="KEGG" id="cel:CELE_F54F7.7"/>
<keyword evidence="5 11" id="KW-0808">Transferase</keyword>
<evidence type="ECO:0000256" key="2">
    <source>
        <dbReference type="ARBA" id="ARBA00012190"/>
    </source>
</evidence>
<dbReference type="SMR" id="Q20794"/>
<organism evidence="13 14">
    <name type="scientific">Caenorhabditis elegans</name>
    <dbReference type="NCBI Taxonomy" id="6239"/>
    <lineage>
        <taxon>Eukaryota</taxon>
        <taxon>Metazoa</taxon>
        <taxon>Ecdysozoa</taxon>
        <taxon>Nematoda</taxon>
        <taxon>Chromadorea</taxon>
        <taxon>Rhabditida</taxon>
        <taxon>Rhabditina</taxon>
        <taxon>Rhabditomorpha</taxon>
        <taxon>Rhabditoidea</taxon>
        <taxon>Rhabditidae</taxon>
        <taxon>Peloderinae</taxon>
        <taxon>Caenorhabditis</taxon>
    </lineage>
</organism>
<dbReference type="GO" id="GO:0140956">
    <property type="term" value="F:histone H3K79 trimethyltransferase activity"/>
    <property type="evidence" value="ECO:0007669"/>
    <property type="project" value="UniProtKB-EC"/>
</dbReference>
<evidence type="ECO:0000256" key="4">
    <source>
        <dbReference type="ARBA" id="ARBA00022603"/>
    </source>
</evidence>
<dbReference type="STRING" id="6239.F54F7.7.1"/>
<accession>Q20794</accession>
<dbReference type="GO" id="GO:0005634">
    <property type="term" value="C:nucleus"/>
    <property type="evidence" value="ECO:0000318"/>
    <property type="project" value="GO_Central"/>
</dbReference>
<proteinExistence type="inferred from homology"/>
<dbReference type="AlphaFoldDB" id="Q20794"/>
<keyword evidence="14" id="KW-1185">Reference proteome</keyword>
<reference evidence="13 14" key="1">
    <citation type="journal article" date="1998" name="Science">
        <title>Genome sequence of the nematode C. elegans: a platform for investigating biology.</title>
        <authorList>
            <consortium name="The C. elegans sequencing consortium"/>
            <person name="Sulson J.E."/>
            <person name="Waterston R."/>
        </authorList>
    </citation>
    <scope>NUCLEOTIDE SEQUENCE [LARGE SCALE GENOMIC DNA]</scope>
    <source>
        <strain evidence="13 14">Bristol N2</strain>
    </source>
</reference>
<dbReference type="Gene3D" id="3.40.50.150">
    <property type="entry name" value="Vaccinia Virus protein VP39"/>
    <property type="match status" value="1"/>
</dbReference>
<dbReference type="FunCoup" id="Q20794">
    <property type="interactions" value="167"/>
</dbReference>
<dbReference type="InterPro" id="IPR030445">
    <property type="entry name" value="H3-K79_meTrfase"/>
</dbReference>
<dbReference type="InterPro" id="IPR025789">
    <property type="entry name" value="DOT1_dom"/>
</dbReference>
<keyword evidence="8 11" id="KW-0539">Nucleus</keyword>
<evidence type="ECO:0000256" key="11">
    <source>
        <dbReference type="RuleBase" id="RU271113"/>
    </source>
</evidence>
<dbReference type="FunFam" id="3.40.50.150:FF:000033">
    <property type="entry name" value="Histone-lysine N-methyltransferase, H3 lysine-79 specific"/>
    <property type="match status" value="1"/>
</dbReference>
<comment type="catalytic activity">
    <reaction evidence="10 11">
        <text>L-lysyl(79)-[histone H3] + 3 S-adenosyl-L-methionine = N(6),N(6),N(6)-trimethyl-L-lysyl(79)-[histone H3] + 3 S-adenosyl-L-homocysteine + 3 H(+)</text>
        <dbReference type="Rhea" id="RHEA:60328"/>
        <dbReference type="Rhea" id="RHEA-COMP:15549"/>
        <dbReference type="Rhea" id="RHEA-COMP:15552"/>
        <dbReference type="ChEBI" id="CHEBI:15378"/>
        <dbReference type="ChEBI" id="CHEBI:29969"/>
        <dbReference type="ChEBI" id="CHEBI:57856"/>
        <dbReference type="ChEBI" id="CHEBI:59789"/>
        <dbReference type="ChEBI" id="CHEBI:61961"/>
        <dbReference type="EC" id="2.1.1.360"/>
    </reaction>
</comment>
<dbReference type="GeneID" id="186255"/>
<dbReference type="PhylomeDB" id="Q20794"/>
<dbReference type="GO" id="GO:0035097">
    <property type="term" value="C:histone methyltransferase complex"/>
    <property type="evidence" value="ECO:0007669"/>
    <property type="project" value="UniProtKB-ARBA"/>
</dbReference>
<keyword evidence="4 11" id="KW-0489">Methyltransferase</keyword>
<dbReference type="PROSITE" id="PS51569">
    <property type="entry name" value="DOT1"/>
    <property type="match status" value="1"/>
</dbReference>
<evidence type="ECO:0000256" key="8">
    <source>
        <dbReference type="ARBA" id="ARBA00023242"/>
    </source>
</evidence>
<evidence type="ECO:0000313" key="14">
    <source>
        <dbReference type="Proteomes" id="UP000001940"/>
    </source>
</evidence>
<dbReference type="WormBase" id="F54F7.7">
    <property type="protein sequence ID" value="CE35555"/>
    <property type="gene ID" value="WBGene00010067"/>
    <property type="gene designation" value="dot-1.2"/>
</dbReference>
<dbReference type="OrthoDB" id="443402at2759"/>
<dbReference type="UCSC" id="F54F7.7">
    <property type="organism name" value="c. elegans"/>
</dbReference>
<dbReference type="GO" id="GO:0000781">
    <property type="term" value="C:chromosome, telomeric region"/>
    <property type="evidence" value="ECO:0007669"/>
    <property type="project" value="GOC"/>
</dbReference>
<dbReference type="eggNOG" id="KOG3924">
    <property type="taxonomic scope" value="Eukaryota"/>
</dbReference>
<dbReference type="Bgee" id="WBGene00010067">
    <property type="expression patterns" value="Expressed in larva"/>
</dbReference>
<evidence type="ECO:0000313" key="15">
    <source>
        <dbReference type="WormBase" id="F54F7.7"/>
    </source>
</evidence>
<evidence type="ECO:0000259" key="12">
    <source>
        <dbReference type="PROSITE" id="PS51569"/>
    </source>
</evidence>
<comment type="miscellaneous">
    <text evidence="11">In contrast to other lysine histone methyltransferases, it does not contain a SET domain, suggesting the existence of another mechanism for methylation of lysine residues of histones.</text>
</comment>
<dbReference type="EMBL" id="BX284606">
    <property type="protein sequence ID" value="CAA91760.2"/>
    <property type="molecule type" value="Genomic_DNA"/>
</dbReference>
<dbReference type="EC" id="2.1.1.360" evidence="2 11"/>
<evidence type="ECO:0000256" key="3">
    <source>
        <dbReference type="ARBA" id="ARBA00020987"/>
    </source>
</evidence>
<dbReference type="PANTHER" id="PTHR21451:SF0">
    <property type="entry name" value="HISTONE-LYSINE N-METHYLTRANSFERASE, H3 LYSINE-79 SPECIFIC"/>
    <property type="match status" value="1"/>
</dbReference>
<dbReference type="SUPFAM" id="SSF53335">
    <property type="entry name" value="S-adenosyl-L-methionine-dependent methyltransferases"/>
    <property type="match status" value="1"/>
</dbReference>
<keyword evidence="6 11" id="KW-0949">S-adenosyl-L-methionine</keyword>
<dbReference type="Pfam" id="PF08123">
    <property type="entry name" value="DOT1"/>
    <property type="match status" value="1"/>
</dbReference>
<dbReference type="AGR" id="WB:WBGene00010067"/>